<organism evidence="1 2">
    <name type="scientific">Citrus sinensis</name>
    <name type="common">Sweet orange</name>
    <name type="synonym">Citrus aurantium var. sinensis</name>
    <dbReference type="NCBI Taxonomy" id="2711"/>
    <lineage>
        <taxon>Eukaryota</taxon>
        <taxon>Viridiplantae</taxon>
        <taxon>Streptophyta</taxon>
        <taxon>Embryophyta</taxon>
        <taxon>Tracheophyta</taxon>
        <taxon>Spermatophyta</taxon>
        <taxon>Magnoliopsida</taxon>
        <taxon>eudicotyledons</taxon>
        <taxon>Gunneridae</taxon>
        <taxon>Pentapetalae</taxon>
        <taxon>rosids</taxon>
        <taxon>malvids</taxon>
        <taxon>Sapindales</taxon>
        <taxon>Rutaceae</taxon>
        <taxon>Aurantioideae</taxon>
        <taxon>Citrus</taxon>
    </lineage>
</organism>
<name>A0ACB8IH95_CITSI</name>
<evidence type="ECO:0000313" key="2">
    <source>
        <dbReference type="Proteomes" id="UP000829398"/>
    </source>
</evidence>
<reference evidence="2" key="1">
    <citation type="journal article" date="2023" name="Hortic. Res.">
        <title>A chromosome-level phased genome enabling allele-level studies in sweet orange: a case study on citrus Huanglongbing tolerance.</title>
        <authorList>
            <person name="Wu B."/>
            <person name="Yu Q."/>
            <person name="Deng Z."/>
            <person name="Duan Y."/>
            <person name="Luo F."/>
            <person name="Gmitter F. Jr."/>
        </authorList>
    </citation>
    <scope>NUCLEOTIDE SEQUENCE [LARGE SCALE GENOMIC DNA]</scope>
    <source>
        <strain evidence="2">cv. Valencia</strain>
    </source>
</reference>
<accession>A0ACB8IH95</accession>
<keyword evidence="2" id="KW-1185">Reference proteome</keyword>
<protein>
    <submittedName>
        <fullName evidence="1">Uncharacterized protein</fullName>
    </submittedName>
</protein>
<evidence type="ECO:0000313" key="1">
    <source>
        <dbReference type="EMBL" id="KAH9696348.1"/>
    </source>
</evidence>
<gene>
    <name evidence="1" type="ORF">KPL71_023143</name>
</gene>
<dbReference type="Proteomes" id="UP000829398">
    <property type="component" value="Chromosome 8"/>
</dbReference>
<sequence>MTLKNAMVAAPVLHLPDLELKFVIETDASNIGIGAVLMQQGHPISYFSQKLGPRLRVASTYIKKLHAIVDALFQQVIQILEQQAYVRKLLGFHFRIEYKLGSSNKVADALSRVHADQFFDSINSQAKLFSIISKPTVDILTTLHEDNLSLLDLLLLHNKFAAGELSSAFSFGFLLLFSGRKCALMLRTTLLPVLHVSKLKSTLLTEFHDSPMARHAGVKRTLVRLSFTFFWPKMRFDVENYIAACLTCQQIKYSTQAPAGLLQPLPVPPLVWDDLTMDFITGLPTSKGFEVILVVVDRLTKSAHFGALPSQFTASKTTNLFADLVVKLHGGTTLRHNTAYHPQTDGQTEVVNRGLEQYLRAFTQDKPQSWSSLLGWAKFCYNTSYHSGLKMTHFQALYGRLPPTIHGYTKGSTSIQALEDLLLERDELLRTLKTNLLQAQHRMEQKANAHRRELQLHIGDLVLVRLKPYRKISVAKRASQKLAKRYYGPFRVSERIGAVAYKLQCLKDAKFTRYFTSQHSNLMWETRMFILHLCLLIPLTTSLSLLL</sequence>
<dbReference type="EMBL" id="CM039177">
    <property type="protein sequence ID" value="KAH9696348.1"/>
    <property type="molecule type" value="Genomic_DNA"/>
</dbReference>
<proteinExistence type="predicted"/>
<comment type="caution">
    <text evidence="1">The sequence shown here is derived from an EMBL/GenBank/DDBJ whole genome shotgun (WGS) entry which is preliminary data.</text>
</comment>